<dbReference type="PANTHER" id="PTHR12737:SF9">
    <property type="entry name" value="DIMETHYLARGININASE"/>
    <property type="match status" value="1"/>
</dbReference>
<dbReference type="Proteomes" id="UP000672602">
    <property type="component" value="Unassembled WGS sequence"/>
</dbReference>
<comment type="similarity">
    <text evidence="1">Belongs to the DDAH family.</text>
</comment>
<evidence type="ECO:0000256" key="2">
    <source>
        <dbReference type="ARBA" id="ARBA00022801"/>
    </source>
</evidence>
<evidence type="ECO:0000256" key="3">
    <source>
        <dbReference type="PIRSR" id="PIRSR633199-1"/>
    </source>
</evidence>
<evidence type="ECO:0000313" key="5">
    <source>
        <dbReference type="EMBL" id="MBP5856768.1"/>
    </source>
</evidence>
<feature type="binding site" evidence="4">
    <location>
        <position position="134"/>
    </location>
    <ligand>
        <name>substrate</name>
    </ligand>
</feature>
<feature type="active site" description="Proton donor" evidence="3">
    <location>
        <position position="165"/>
    </location>
</feature>
<accession>A0A8J7S188</accession>
<gene>
    <name evidence="5" type="ORF">KAJ83_07095</name>
</gene>
<dbReference type="GO" id="GO:0006525">
    <property type="term" value="P:arginine metabolic process"/>
    <property type="evidence" value="ECO:0007669"/>
    <property type="project" value="TreeGrafter"/>
</dbReference>
<proteinExistence type="inferred from homology"/>
<dbReference type="GO" id="GO:0016597">
    <property type="term" value="F:amino acid binding"/>
    <property type="evidence" value="ECO:0007669"/>
    <property type="project" value="TreeGrafter"/>
</dbReference>
<reference evidence="5" key="1">
    <citation type="submission" date="2021-04" db="EMBL/GenBank/DDBJ databases">
        <authorList>
            <person name="Zhang D.-C."/>
        </authorList>
    </citation>
    <scope>NUCLEOTIDE SEQUENCE</scope>
    <source>
        <strain evidence="5">CGMCC 1.15697</strain>
    </source>
</reference>
<dbReference type="InterPro" id="IPR033199">
    <property type="entry name" value="DDAH-like"/>
</dbReference>
<evidence type="ECO:0000256" key="1">
    <source>
        <dbReference type="ARBA" id="ARBA00008532"/>
    </source>
</evidence>
<feature type="binding site" evidence="4">
    <location>
        <position position="88"/>
    </location>
    <ligand>
        <name>substrate</name>
    </ligand>
</feature>
<dbReference type="AlphaFoldDB" id="A0A8J7S188"/>
<dbReference type="RefSeq" id="WP_210681362.1">
    <property type="nucleotide sequence ID" value="NZ_JAGMWN010000003.1"/>
</dbReference>
<dbReference type="PANTHER" id="PTHR12737">
    <property type="entry name" value="DIMETHYLARGININE DIMETHYLAMINOHYDROLASE"/>
    <property type="match status" value="1"/>
</dbReference>
<evidence type="ECO:0008006" key="7">
    <source>
        <dbReference type="Google" id="ProtNLM"/>
    </source>
</evidence>
<protein>
    <recommendedName>
        <fullName evidence="7">Dimethylargininase</fullName>
    </recommendedName>
</protein>
<keyword evidence="2" id="KW-0378">Hydrolase</keyword>
<comment type="caution">
    <text evidence="5">The sequence shown here is derived from an EMBL/GenBank/DDBJ whole genome shotgun (WGS) entry which is preliminary data.</text>
</comment>
<dbReference type="GO" id="GO:0016403">
    <property type="term" value="F:dimethylargininase activity"/>
    <property type="evidence" value="ECO:0007669"/>
    <property type="project" value="TreeGrafter"/>
</dbReference>
<name>A0A8J7S188_9PROT</name>
<dbReference type="Gene3D" id="3.75.10.10">
    <property type="entry name" value="L-arginine/glycine Amidinotransferase, Chain A"/>
    <property type="match status" value="1"/>
</dbReference>
<feature type="active site" description="Nucleophile" evidence="3">
    <location>
        <position position="252"/>
    </location>
</feature>
<feature type="binding site" evidence="4">
    <location>
        <position position="63"/>
    </location>
    <ligand>
        <name>substrate</name>
    </ligand>
</feature>
<dbReference type="Pfam" id="PF02274">
    <property type="entry name" value="ADI"/>
    <property type="match status" value="1"/>
</dbReference>
<feature type="binding site" evidence="4">
    <location>
        <position position="246"/>
    </location>
    <ligand>
        <name>substrate</name>
    </ligand>
</feature>
<dbReference type="EMBL" id="JAGMWN010000003">
    <property type="protein sequence ID" value="MBP5856768.1"/>
    <property type="molecule type" value="Genomic_DNA"/>
</dbReference>
<organism evidence="5 6">
    <name type="scientific">Marivibrio halodurans</name>
    <dbReference type="NCBI Taxonomy" id="2039722"/>
    <lineage>
        <taxon>Bacteria</taxon>
        <taxon>Pseudomonadati</taxon>
        <taxon>Pseudomonadota</taxon>
        <taxon>Alphaproteobacteria</taxon>
        <taxon>Rhodospirillales</taxon>
        <taxon>Rhodospirillaceae</taxon>
        <taxon>Marivibrio</taxon>
    </lineage>
</organism>
<dbReference type="GO" id="GO:0000052">
    <property type="term" value="P:citrulline metabolic process"/>
    <property type="evidence" value="ECO:0007669"/>
    <property type="project" value="TreeGrafter"/>
</dbReference>
<keyword evidence="6" id="KW-1185">Reference proteome</keyword>
<dbReference type="SUPFAM" id="SSF55909">
    <property type="entry name" value="Pentein"/>
    <property type="match status" value="1"/>
</dbReference>
<feature type="binding site" evidence="4">
    <location>
        <position position="21"/>
    </location>
    <ligand>
        <name>substrate</name>
    </ligand>
</feature>
<evidence type="ECO:0000313" key="6">
    <source>
        <dbReference type="Proteomes" id="UP000672602"/>
    </source>
</evidence>
<sequence length="260" mass="27238">MSTDFTHALVRTPPARVADGLRAVDHGAPDPAALMAEHAAYVAALRRAGLDVEILPPLDDLPDSLFLEDPALVFETGAILLRPGAPSRFAEAEALAPVLENRFAPTTRLPGPGHVDGGDVLRLGDRVMIGLSDRTDRAGAEALVAALDRLGLVGEIVRTPEDVLHFKSDCAPLGPERVLSTARLAASGVFRGLDVLTVPEGEEPAANALRLNGTILVAEGFPRTADLLAGTGCAVEILAVAEMAKLDAGLSCLSLRWRNS</sequence>
<dbReference type="GO" id="GO:0045429">
    <property type="term" value="P:positive regulation of nitric oxide biosynthetic process"/>
    <property type="evidence" value="ECO:0007669"/>
    <property type="project" value="TreeGrafter"/>
</dbReference>
<evidence type="ECO:0000256" key="4">
    <source>
        <dbReference type="PIRSR" id="PIRSR633199-2"/>
    </source>
</evidence>
<feature type="binding site" evidence="4">
    <location>
        <begin position="68"/>
        <end position="69"/>
    </location>
    <ligand>
        <name>substrate</name>
    </ligand>
</feature>